<evidence type="ECO:0000259" key="8">
    <source>
        <dbReference type="PROSITE" id="PS50928"/>
    </source>
</evidence>
<name>E3H8N5_ILYPC</name>
<dbReference type="InterPro" id="IPR035906">
    <property type="entry name" value="MetI-like_sf"/>
</dbReference>
<evidence type="ECO:0000313" key="9">
    <source>
        <dbReference type="EMBL" id="ADO83017.1"/>
    </source>
</evidence>
<dbReference type="PANTHER" id="PTHR30465:SF74">
    <property type="entry name" value="OLIGOPEPTIDE TRANSPORT SYSTEM PERMEASE PROTEIN OPPB"/>
    <property type="match status" value="1"/>
</dbReference>
<keyword evidence="2 7" id="KW-0813">Transport</keyword>
<proteinExistence type="inferred from homology"/>
<feature type="transmembrane region" description="Helical" evidence="7">
    <location>
        <begin position="173"/>
        <end position="192"/>
    </location>
</feature>
<organism evidence="9 10">
    <name type="scientific">Ilyobacter polytropus (strain ATCC 51220 / DSM 2926 / LMG 16218 / CuHBu1)</name>
    <dbReference type="NCBI Taxonomy" id="572544"/>
    <lineage>
        <taxon>Bacteria</taxon>
        <taxon>Fusobacteriati</taxon>
        <taxon>Fusobacteriota</taxon>
        <taxon>Fusobacteriia</taxon>
        <taxon>Fusobacteriales</taxon>
        <taxon>Fusobacteriaceae</taxon>
        <taxon>Ilyobacter</taxon>
    </lineage>
</organism>
<dbReference type="EMBL" id="CP002281">
    <property type="protein sequence ID" value="ADO83017.1"/>
    <property type="molecule type" value="Genomic_DNA"/>
</dbReference>
<keyword evidence="10" id="KW-1185">Reference proteome</keyword>
<gene>
    <name evidence="9" type="ordered locus">Ilyop_1236</name>
</gene>
<dbReference type="eggNOG" id="COG0601">
    <property type="taxonomic scope" value="Bacteria"/>
</dbReference>
<comment type="subcellular location">
    <subcellularLocation>
        <location evidence="1 7">Cell membrane</location>
        <topology evidence="1 7">Multi-pass membrane protein</topology>
    </subcellularLocation>
</comment>
<dbReference type="Pfam" id="PF19300">
    <property type="entry name" value="BPD_transp_1_N"/>
    <property type="match status" value="1"/>
</dbReference>
<comment type="similarity">
    <text evidence="7">Belongs to the binding-protein-dependent transport system permease family.</text>
</comment>
<dbReference type="OrthoDB" id="9773683at2"/>
<feature type="transmembrane region" description="Helical" evidence="7">
    <location>
        <begin position="102"/>
        <end position="124"/>
    </location>
</feature>
<evidence type="ECO:0000313" key="10">
    <source>
        <dbReference type="Proteomes" id="UP000006875"/>
    </source>
</evidence>
<accession>E3H8N5</accession>
<dbReference type="STRING" id="572544.Ilyop_1236"/>
<evidence type="ECO:0000256" key="1">
    <source>
        <dbReference type="ARBA" id="ARBA00004651"/>
    </source>
</evidence>
<dbReference type="KEGG" id="ipo:Ilyop_1236"/>
<evidence type="ECO:0000256" key="7">
    <source>
        <dbReference type="RuleBase" id="RU363032"/>
    </source>
</evidence>
<reference evidence="9 10" key="1">
    <citation type="journal article" date="2010" name="Stand. Genomic Sci.">
        <title>Complete genome sequence of Ilyobacter polytropus type strain (CuHbu1).</title>
        <authorList>
            <person name="Sikorski J."/>
            <person name="Chertkov O."/>
            <person name="Lapidus A."/>
            <person name="Nolan M."/>
            <person name="Lucas S."/>
            <person name="Del Rio T.G."/>
            <person name="Tice H."/>
            <person name="Cheng J.F."/>
            <person name="Tapia R."/>
            <person name="Han C."/>
            <person name="Goodwin L."/>
            <person name="Pitluck S."/>
            <person name="Liolios K."/>
            <person name="Ivanova N."/>
            <person name="Mavromatis K."/>
            <person name="Mikhailova N."/>
            <person name="Pati A."/>
            <person name="Chen A."/>
            <person name="Palaniappan K."/>
            <person name="Land M."/>
            <person name="Hauser L."/>
            <person name="Chang Y.J."/>
            <person name="Jeffries C.D."/>
            <person name="Brambilla E."/>
            <person name="Yasawong M."/>
            <person name="Rohde M."/>
            <person name="Pukall R."/>
            <person name="Spring S."/>
            <person name="Goker M."/>
            <person name="Woyke T."/>
            <person name="Bristow J."/>
            <person name="Eisen J.A."/>
            <person name="Markowitz V."/>
            <person name="Hugenholtz P."/>
            <person name="Kyrpides N.C."/>
            <person name="Klenk H.P."/>
        </authorList>
    </citation>
    <scope>NUCLEOTIDE SEQUENCE [LARGE SCALE GENOMIC DNA]</scope>
    <source>
        <strain evidence="10">ATCC 51220 / DSM 2926 / LMG 16218 / CuHBu1</strain>
    </source>
</reference>
<dbReference type="PROSITE" id="PS50928">
    <property type="entry name" value="ABC_TM1"/>
    <property type="match status" value="1"/>
</dbReference>
<dbReference type="HOGENOM" id="CLU_036879_0_0_0"/>
<dbReference type="RefSeq" id="WP_013387684.1">
    <property type="nucleotide sequence ID" value="NC_014632.1"/>
</dbReference>
<evidence type="ECO:0000256" key="6">
    <source>
        <dbReference type="ARBA" id="ARBA00023136"/>
    </source>
</evidence>
<dbReference type="Gene3D" id="1.10.3720.10">
    <property type="entry name" value="MetI-like"/>
    <property type="match status" value="1"/>
</dbReference>
<dbReference type="PANTHER" id="PTHR30465">
    <property type="entry name" value="INNER MEMBRANE ABC TRANSPORTER"/>
    <property type="match status" value="1"/>
</dbReference>
<keyword evidence="6 7" id="KW-0472">Membrane</keyword>
<feature type="transmembrane region" description="Helical" evidence="7">
    <location>
        <begin position="131"/>
        <end position="153"/>
    </location>
</feature>
<dbReference type="SUPFAM" id="SSF161098">
    <property type="entry name" value="MetI-like"/>
    <property type="match status" value="1"/>
</dbReference>
<evidence type="ECO:0000256" key="2">
    <source>
        <dbReference type="ARBA" id="ARBA00022448"/>
    </source>
</evidence>
<keyword evidence="5 7" id="KW-1133">Transmembrane helix</keyword>
<dbReference type="Proteomes" id="UP000006875">
    <property type="component" value="Chromosome"/>
</dbReference>
<evidence type="ECO:0000256" key="4">
    <source>
        <dbReference type="ARBA" id="ARBA00022692"/>
    </source>
</evidence>
<dbReference type="AlphaFoldDB" id="E3H8N5"/>
<dbReference type="InterPro" id="IPR000515">
    <property type="entry name" value="MetI-like"/>
</dbReference>
<dbReference type="CDD" id="cd06261">
    <property type="entry name" value="TM_PBP2"/>
    <property type="match status" value="1"/>
</dbReference>
<dbReference type="GO" id="GO:0005886">
    <property type="term" value="C:plasma membrane"/>
    <property type="evidence" value="ECO:0007669"/>
    <property type="project" value="UniProtKB-SubCell"/>
</dbReference>
<sequence>MKKFILGKTINMIISLFTVLTLTFFMLESLPGTPLSHLGKTIGTQAKHNYLEHYNLNEPILKKYINFTKNIFLYRDLGESMIYPGRKVVDEIKRYGSTSFSIGIKGILLGLVIGGITGICSITVNNKFIRNILVVVSILMVSVPSFIVATFLYYIFVVKLTTLSTLTLDGENVILPIVCVAISTAGIYAKYFREGILEELHKDYILQARAKGNTRWTLLKKHVLKNALFPMITLILPQIAGIFMGFYVIESIFSVPGFGTVYIDSVNNRDYNMILGSTLVFTISYIISVYVAELLFIIADPRLRRKNG</sequence>
<dbReference type="InterPro" id="IPR045621">
    <property type="entry name" value="BPD_transp_1_N"/>
</dbReference>
<evidence type="ECO:0000256" key="5">
    <source>
        <dbReference type="ARBA" id="ARBA00022989"/>
    </source>
</evidence>
<feature type="domain" description="ABC transmembrane type-1" evidence="8">
    <location>
        <begin position="96"/>
        <end position="296"/>
    </location>
</feature>
<protein>
    <submittedName>
        <fullName evidence="9">Binding-protein-dependent transport systems inner membrane component</fullName>
    </submittedName>
</protein>
<evidence type="ECO:0000256" key="3">
    <source>
        <dbReference type="ARBA" id="ARBA00022475"/>
    </source>
</evidence>
<feature type="transmembrane region" description="Helical" evidence="7">
    <location>
        <begin position="274"/>
        <end position="299"/>
    </location>
</feature>
<keyword evidence="4 7" id="KW-0812">Transmembrane</keyword>
<keyword evidence="3" id="KW-1003">Cell membrane</keyword>
<feature type="transmembrane region" description="Helical" evidence="7">
    <location>
        <begin position="9"/>
        <end position="27"/>
    </location>
</feature>
<feature type="transmembrane region" description="Helical" evidence="7">
    <location>
        <begin position="227"/>
        <end position="249"/>
    </location>
</feature>
<dbReference type="GO" id="GO:0055085">
    <property type="term" value="P:transmembrane transport"/>
    <property type="evidence" value="ECO:0007669"/>
    <property type="project" value="InterPro"/>
</dbReference>
<dbReference type="Pfam" id="PF00528">
    <property type="entry name" value="BPD_transp_1"/>
    <property type="match status" value="1"/>
</dbReference>